<evidence type="ECO:0000313" key="4">
    <source>
        <dbReference type="Proteomes" id="UP001149165"/>
    </source>
</evidence>
<feature type="compositionally biased region" description="Basic and acidic residues" evidence="2">
    <location>
        <begin position="313"/>
        <end position="330"/>
    </location>
</feature>
<feature type="region of interest" description="Disordered" evidence="2">
    <location>
        <begin position="165"/>
        <end position="192"/>
    </location>
</feature>
<name>A0A9W9KSH9_9EURO</name>
<keyword evidence="1" id="KW-0175">Coiled coil</keyword>
<gene>
    <name evidence="3" type="ORF">N7456_000659</name>
</gene>
<evidence type="ECO:0000256" key="1">
    <source>
        <dbReference type="SAM" id="Coils"/>
    </source>
</evidence>
<dbReference type="Proteomes" id="UP001149165">
    <property type="component" value="Unassembled WGS sequence"/>
</dbReference>
<feature type="compositionally biased region" description="Basic and acidic residues" evidence="2">
    <location>
        <begin position="177"/>
        <end position="188"/>
    </location>
</feature>
<keyword evidence="4" id="KW-1185">Reference proteome</keyword>
<feature type="region of interest" description="Disordered" evidence="2">
    <location>
        <begin position="307"/>
        <end position="330"/>
    </location>
</feature>
<feature type="compositionally biased region" description="Low complexity" evidence="2">
    <location>
        <begin position="93"/>
        <end position="109"/>
    </location>
</feature>
<dbReference type="OrthoDB" id="9977870at2759"/>
<feature type="region of interest" description="Disordered" evidence="2">
    <location>
        <begin position="70"/>
        <end position="145"/>
    </location>
</feature>
<feature type="region of interest" description="Disordered" evidence="2">
    <location>
        <begin position="364"/>
        <end position="397"/>
    </location>
</feature>
<feature type="compositionally biased region" description="Low complexity" evidence="2">
    <location>
        <begin position="377"/>
        <end position="386"/>
    </location>
</feature>
<reference evidence="3" key="2">
    <citation type="journal article" date="2023" name="IMA Fungus">
        <title>Comparative genomic study of the Penicillium genus elucidates a diverse pangenome and 15 lateral gene transfer events.</title>
        <authorList>
            <person name="Petersen C."/>
            <person name="Sorensen T."/>
            <person name="Nielsen M.R."/>
            <person name="Sondergaard T.E."/>
            <person name="Sorensen J.L."/>
            <person name="Fitzpatrick D.A."/>
            <person name="Frisvad J.C."/>
            <person name="Nielsen K.L."/>
        </authorList>
    </citation>
    <scope>NUCLEOTIDE SEQUENCE</scope>
    <source>
        <strain evidence="3">IBT 30069</strain>
    </source>
</reference>
<sequence length="527" mass="59128">MDQQEQPTTTPPVLDEEKYRTEVLQVLSTEAEQARAQQLSDEARQLGLKVPEINASAPLAATIANGMIDLSSPALSSGSSTDRNSACDGSITPSLSLEPASPSLSPSPLDQVRSSLSHITFGSERAKPGSTRSLASWSTRPTSFCSSESRTINAGLGLQDGLGVRGNRNSMFVTPPADKKEKEKEKRRSSLKSAIGRIHFRKKRAPSFAMLPPNARVSVSRGEEGDEQIFLEKPREAPTSHAVYTSSISTTESLPKIEIPTYDEEAVKRTLEDPQLGEMLSRNRMEKSRHMAFQDAALGILRRRHQAAISEAQSEHQRAEDEKREKNDADAIRMEERQLAVEMDQQREFDREKINSRTRIKHMEGYFRNASPPPSPAATADPSSDSLIPGPESTPPARRITRQQLEQLEQQYHDHETMDALHEARIKVLRERQEKRLQEAIVRMETELDDLSEKNSKAVAALQADHRREESSLIDALENKKTLLRRRWNLEEAILRRQLEDKNGHLYGPLPPISFCIEEGSEPENRI</sequence>
<reference evidence="3" key="1">
    <citation type="submission" date="2022-11" db="EMBL/GenBank/DDBJ databases">
        <authorList>
            <person name="Petersen C."/>
        </authorList>
    </citation>
    <scope>NUCLEOTIDE SEQUENCE</scope>
    <source>
        <strain evidence="3">IBT 30069</strain>
    </source>
</reference>
<accession>A0A9W9KSH9</accession>
<protein>
    <submittedName>
        <fullName evidence="3">Uncharacterized protein</fullName>
    </submittedName>
</protein>
<feature type="compositionally biased region" description="Polar residues" evidence="2">
    <location>
        <begin position="130"/>
        <end position="145"/>
    </location>
</feature>
<organism evidence="3 4">
    <name type="scientific">Penicillium angulare</name>
    <dbReference type="NCBI Taxonomy" id="116970"/>
    <lineage>
        <taxon>Eukaryota</taxon>
        <taxon>Fungi</taxon>
        <taxon>Dikarya</taxon>
        <taxon>Ascomycota</taxon>
        <taxon>Pezizomycotina</taxon>
        <taxon>Eurotiomycetes</taxon>
        <taxon>Eurotiomycetidae</taxon>
        <taxon>Eurotiales</taxon>
        <taxon>Aspergillaceae</taxon>
        <taxon>Penicillium</taxon>
    </lineage>
</organism>
<proteinExistence type="predicted"/>
<dbReference type="EMBL" id="JAPQKH010000001">
    <property type="protein sequence ID" value="KAJ5116311.1"/>
    <property type="molecule type" value="Genomic_DNA"/>
</dbReference>
<evidence type="ECO:0000313" key="3">
    <source>
        <dbReference type="EMBL" id="KAJ5116311.1"/>
    </source>
</evidence>
<feature type="coiled-coil region" evidence="1">
    <location>
        <begin position="398"/>
        <end position="487"/>
    </location>
</feature>
<feature type="compositionally biased region" description="Low complexity" evidence="2">
    <location>
        <begin position="71"/>
        <end position="80"/>
    </location>
</feature>
<evidence type="ECO:0000256" key="2">
    <source>
        <dbReference type="SAM" id="MobiDB-lite"/>
    </source>
</evidence>
<comment type="caution">
    <text evidence="3">The sequence shown here is derived from an EMBL/GenBank/DDBJ whole genome shotgun (WGS) entry which is preliminary data.</text>
</comment>
<dbReference type="AlphaFoldDB" id="A0A9W9KSH9"/>